<dbReference type="GO" id="GO:0016787">
    <property type="term" value="F:hydrolase activity"/>
    <property type="evidence" value="ECO:0007669"/>
    <property type="project" value="UniProtKB-KW"/>
</dbReference>
<proteinExistence type="predicted"/>
<feature type="signal peptide" evidence="1">
    <location>
        <begin position="1"/>
        <end position="16"/>
    </location>
</feature>
<comment type="caution">
    <text evidence="3">The sequence shown here is derived from an EMBL/GenBank/DDBJ whole genome shotgun (WGS) entry which is preliminary data.</text>
</comment>
<dbReference type="Proteomes" id="UP001597036">
    <property type="component" value="Unassembled WGS sequence"/>
</dbReference>
<evidence type="ECO:0000313" key="4">
    <source>
        <dbReference type="Proteomes" id="UP001597036"/>
    </source>
</evidence>
<evidence type="ECO:0000259" key="2">
    <source>
        <dbReference type="Pfam" id="PF01551"/>
    </source>
</evidence>
<reference evidence="4" key="1">
    <citation type="journal article" date="2019" name="Int. J. Syst. Evol. Microbiol.">
        <title>The Global Catalogue of Microorganisms (GCM) 10K type strain sequencing project: providing services to taxonomists for standard genome sequencing and annotation.</title>
        <authorList>
            <consortium name="The Broad Institute Genomics Platform"/>
            <consortium name="The Broad Institute Genome Sequencing Center for Infectious Disease"/>
            <person name="Wu L."/>
            <person name="Ma J."/>
        </authorList>
    </citation>
    <scope>NUCLEOTIDE SEQUENCE [LARGE SCALE GENOMIC DNA]</scope>
    <source>
        <strain evidence="4">CCM 8604</strain>
    </source>
</reference>
<dbReference type="InterPro" id="IPR016047">
    <property type="entry name" value="M23ase_b-sheet_dom"/>
</dbReference>
<dbReference type="SUPFAM" id="SSF51261">
    <property type="entry name" value="Duplicated hybrid motif"/>
    <property type="match status" value="1"/>
</dbReference>
<keyword evidence="3" id="KW-0378">Hydrolase</keyword>
<protein>
    <submittedName>
        <fullName evidence="3">M23 family metallopeptidase</fullName>
        <ecNumber evidence="3">3.4.24.-</ecNumber>
    </submittedName>
</protein>
<dbReference type="CDD" id="cd12797">
    <property type="entry name" value="M23_peptidase"/>
    <property type="match status" value="1"/>
</dbReference>
<gene>
    <name evidence="3" type="ORF">ACFQY8_04195</name>
</gene>
<keyword evidence="1" id="KW-0732">Signal</keyword>
<keyword evidence="4" id="KW-1185">Reference proteome</keyword>
<evidence type="ECO:0000313" key="3">
    <source>
        <dbReference type="EMBL" id="MFD0704945.1"/>
    </source>
</evidence>
<feature type="chain" id="PRO_5046911793" evidence="1">
    <location>
        <begin position="17"/>
        <end position="179"/>
    </location>
</feature>
<dbReference type="Gene3D" id="2.70.70.10">
    <property type="entry name" value="Glucose Permease (Domain IIA)"/>
    <property type="match status" value="1"/>
</dbReference>
<accession>A0ABW2Y4G2</accession>
<dbReference type="EC" id="3.4.24.-" evidence="3"/>
<feature type="domain" description="M23ase beta-sheet core" evidence="2">
    <location>
        <begin position="68"/>
        <end position="155"/>
    </location>
</feature>
<organism evidence="3 4">
    <name type="scientific">Alloscardovia venturai</name>
    <dbReference type="NCBI Taxonomy" id="1769421"/>
    <lineage>
        <taxon>Bacteria</taxon>
        <taxon>Bacillati</taxon>
        <taxon>Actinomycetota</taxon>
        <taxon>Actinomycetes</taxon>
        <taxon>Bifidobacteriales</taxon>
        <taxon>Bifidobacteriaceae</taxon>
        <taxon>Alloscardovia</taxon>
    </lineage>
</organism>
<dbReference type="Pfam" id="PF01551">
    <property type="entry name" value="Peptidase_M23"/>
    <property type="match status" value="1"/>
</dbReference>
<evidence type="ECO:0000256" key="1">
    <source>
        <dbReference type="SAM" id="SignalP"/>
    </source>
</evidence>
<dbReference type="InterPro" id="IPR011055">
    <property type="entry name" value="Dup_hybrid_motif"/>
</dbReference>
<dbReference type="EMBL" id="JBHTHQ010000021">
    <property type="protein sequence ID" value="MFD0704945.1"/>
    <property type="molecule type" value="Genomic_DNA"/>
</dbReference>
<name>A0ABW2Y4G2_9BIFI</name>
<sequence>MCIVLILALQMPNAQASLIVSKSPVQPYAAELKEDVSPNDCMSLMRWPTDSHEVLRAFDAPPQPWLSGHRGIDLRTEPGTSLKAPRSGVISFSGKVAGKDVVTITHTNGWKSTFEPAVTDIPRGTHIHRGSVFAHVSDGASDHCLHECVHWGIKIAPDHYADPALIAQLRRVTILHPQD</sequence>